<keyword evidence="1" id="KW-0472">Membrane</keyword>
<dbReference type="KEGG" id="ahel:Q31a_45200"/>
<keyword evidence="1 2" id="KW-0812">Transmembrane</keyword>
<feature type="transmembrane region" description="Helical" evidence="1">
    <location>
        <begin position="261"/>
        <end position="285"/>
    </location>
</feature>
<reference evidence="2 3" key="1">
    <citation type="submission" date="2019-02" db="EMBL/GenBank/DDBJ databases">
        <title>Deep-cultivation of Planctomycetes and their phenomic and genomic characterization uncovers novel biology.</title>
        <authorList>
            <person name="Wiegand S."/>
            <person name="Jogler M."/>
            <person name="Boedeker C."/>
            <person name="Pinto D."/>
            <person name="Vollmers J."/>
            <person name="Rivas-Marin E."/>
            <person name="Kohn T."/>
            <person name="Peeters S.H."/>
            <person name="Heuer A."/>
            <person name="Rast P."/>
            <person name="Oberbeckmann S."/>
            <person name="Bunk B."/>
            <person name="Jeske O."/>
            <person name="Meyerdierks A."/>
            <person name="Storesund J.E."/>
            <person name="Kallscheuer N."/>
            <person name="Luecker S."/>
            <person name="Lage O.M."/>
            <person name="Pohl T."/>
            <person name="Merkel B.J."/>
            <person name="Hornburger P."/>
            <person name="Mueller R.-W."/>
            <person name="Bruemmer F."/>
            <person name="Labrenz M."/>
            <person name="Spormann A.M."/>
            <person name="Op den Camp H."/>
            <person name="Overmann J."/>
            <person name="Amann R."/>
            <person name="Jetten M.S.M."/>
            <person name="Mascher T."/>
            <person name="Medema M.H."/>
            <person name="Devos D.P."/>
            <person name="Kaster A.-K."/>
            <person name="Ovreas L."/>
            <person name="Rohde M."/>
            <person name="Galperin M.Y."/>
            <person name="Jogler C."/>
        </authorList>
    </citation>
    <scope>NUCLEOTIDE SEQUENCE [LARGE SCALE GENOMIC DNA]</scope>
    <source>
        <strain evidence="2 3">Q31a</strain>
    </source>
</reference>
<evidence type="ECO:0000313" key="2">
    <source>
        <dbReference type="EMBL" id="QDV26148.1"/>
    </source>
</evidence>
<accession>A0A518GC30</accession>
<organism evidence="2 3">
    <name type="scientific">Aureliella helgolandensis</name>
    <dbReference type="NCBI Taxonomy" id="2527968"/>
    <lineage>
        <taxon>Bacteria</taxon>
        <taxon>Pseudomonadati</taxon>
        <taxon>Planctomycetota</taxon>
        <taxon>Planctomycetia</taxon>
        <taxon>Pirellulales</taxon>
        <taxon>Pirellulaceae</taxon>
        <taxon>Aureliella</taxon>
    </lineage>
</organism>
<feature type="transmembrane region" description="Helical" evidence="1">
    <location>
        <begin position="28"/>
        <end position="48"/>
    </location>
</feature>
<evidence type="ECO:0000256" key="1">
    <source>
        <dbReference type="SAM" id="Phobius"/>
    </source>
</evidence>
<dbReference type="InterPro" id="IPR019127">
    <property type="entry name" value="Exosortase"/>
</dbReference>
<keyword evidence="3" id="KW-1185">Reference proteome</keyword>
<dbReference type="AlphaFoldDB" id="A0A518GC30"/>
<dbReference type="EMBL" id="CP036298">
    <property type="protein sequence ID" value="QDV26148.1"/>
    <property type="molecule type" value="Genomic_DNA"/>
</dbReference>
<feature type="transmembrane region" description="Helical" evidence="1">
    <location>
        <begin position="60"/>
        <end position="76"/>
    </location>
</feature>
<name>A0A518GC30_9BACT</name>
<evidence type="ECO:0000313" key="3">
    <source>
        <dbReference type="Proteomes" id="UP000318017"/>
    </source>
</evidence>
<dbReference type="RefSeq" id="WP_145082083.1">
    <property type="nucleotide sequence ID" value="NZ_CP036298.1"/>
</dbReference>
<sequence length="574" mass="63272">MQNETIEETTESTAAIAPISAAAGPLRVLVDWLALLTCLVLLPMLGLFASDLWQRTDFRFFPIAILAFLFFALRKFRLVPVEHRWRSYWSLGILVASSLAGLVSALAVSPWLAGLAVTGMCIGWGLARLGDSRWHEIVGWTLPLWVLLALPVSDAADVSQLLESSTASSASVVLDALSIPQLAIGNLLQLRSTSLPASLVCRGLGSIYLLLLCTTLLSMLLRRSLWIGGLTVLSLPLWAWFSAVAHLVLAAYLLESDGPNLLFGARGLAVQAGFLVVTVLLIWAFQITLKNLFAPFQAYSAGQHGLHSFYSRVVSWPTQEESERPGKGKETAPTADTISNSRDRRIELIGISTLLVLAVATGILANYEVFGRSAGKRMEPLQITTEAMQSHFSLESLPANLQGMQRLEFNNFERKSTHFSRNFGAKWIYVVDQQRAEIVVELPMRGFYPLESDSLTVVSRFAEPRQSFEATIEGFGTVLLDDVIVLDDLTGRSYVGYATLTLNEFPPFRTAVTTGSRSLQSLVDCVKLQPTIIAVRLLVEGTDRTSEEERATYRQILLEVCETLRPSLEQLNPR</sequence>
<proteinExistence type="predicted"/>
<feature type="transmembrane region" description="Helical" evidence="1">
    <location>
        <begin position="88"/>
        <end position="105"/>
    </location>
</feature>
<feature type="transmembrane region" description="Helical" evidence="1">
    <location>
        <begin position="348"/>
        <end position="367"/>
    </location>
</feature>
<keyword evidence="1" id="KW-1133">Transmembrane helix</keyword>
<dbReference type="Proteomes" id="UP000318017">
    <property type="component" value="Chromosome"/>
</dbReference>
<feature type="transmembrane region" description="Helical" evidence="1">
    <location>
        <begin position="200"/>
        <end position="221"/>
    </location>
</feature>
<feature type="transmembrane region" description="Helical" evidence="1">
    <location>
        <begin position="233"/>
        <end position="254"/>
    </location>
</feature>
<protein>
    <submittedName>
        <fullName evidence="2">Transmembrane exosortase (Exosortase_EpsH)</fullName>
    </submittedName>
</protein>
<dbReference type="Pfam" id="PF09721">
    <property type="entry name" value="Exosortase_EpsH"/>
    <property type="match status" value="1"/>
</dbReference>
<gene>
    <name evidence="2" type="ORF">Q31a_45200</name>
</gene>